<dbReference type="GeneID" id="106672839"/>
<dbReference type="Pfam" id="PF10629">
    <property type="entry name" value="CMI2B-like"/>
    <property type="match status" value="1"/>
</dbReference>
<name>A0A8I6TKF7_CIMLE</name>
<dbReference type="PANTHER" id="PTHR22146">
    <property type="entry name" value="CAT EYE SYNDROME CRITICAL REGION PROTEIN 6"/>
    <property type="match status" value="1"/>
</dbReference>
<dbReference type="RefSeq" id="XP_014260063.1">
    <property type="nucleotide sequence ID" value="XM_014404577.2"/>
</dbReference>
<evidence type="ECO:0000259" key="6">
    <source>
        <dbReference type="Pfam" id="PF10629"/>
    </source>
</evidence>
<reference evidence="8" key="1">
    <citation type="submission" date="2022-01" db="UniProtKB">
        <authorList>
            <consortium name="EnsemblMetazoa"/>
        </authorList>
    </citation>
    <scope>IDENTIFICATION</scope>
</reference>
<evidence type="ECO:0000256" key="4">
    <source>
        <dbReference type="ARBA" id="ARBA00023273"/>
    </source>
</evidence>
<evidence type="ECO:0000256" key="2">
    <source>
        <dbReference type="ARBA" id="ARBA00022490"/>
    </source>
</evidence>
<keyword evidence="2" id="KW-0963">Cytoplasm</keyword>
<accession>A0A8I6TKF7</accession>
<keyword evidence="3" id="KW-0206">Cytoskeleton</keyword>
<sequence>MLTLLTAPSFIRNCFSKHIFIDPWYTGHCPTLKFRFGKRYGASTKEIIREMGEKGLWARHIANTRYREHDPVKGLLDGGEFRPIERAKGQYNRNLPNGANRTRPYIMGYTGYIPGMNFIYGKSYLQAADESLSKYEIRKASLECKKEFEMPHRNYERKFQKLQQTYPNDKLTAALMDLEEKYKYKVEHISPEQPPIAGYTGHIPRIKSTETSLSQRYHTAAKRGLYLLQQDRQRYNRANDSLSKPPIPTPVC</sequence>
<protein>
    <submittedName>
        <fullName evidence="8">Uncharacterized protein</fullName>
    </submittedName>
</protein>
<evidence type="ECO:0000313" key="8">
    <source>
        <dbReference type="EnsemblMetazoa" id="XP_014260063.1"/>
    </source>
</evidence>
<keyword evidence="4" id="KW-0966">Cell projection</keyword>
<organism evidence="8 9">
    <name type="scientific">Cimex lectularius</name>
    <name type="common">Bed bug</name>
    <name type="synonym">Acanthia lectularia</name>
    <dbReference type="NCBI Taxonomy" id="79782"/>
    <lineage>
        <taxon>Eukaryota</taxon>
        <taxon>Metazoa</taxon>
        <taxon>Ecdysozoa</taxon>
        <taxon>Arthropoda</taxon>
        <taxon>Hexapoda</taxon>
        <taxon>Insecta</taxon>
        <taxon>Pterygota</taxon>
        <taxon>Neoptera</taxon>
        <taxon>Paraneoptera</taxon>
        <taxon>Hemiptera</taxon>
        <taxon>Heteroptera</taxon>
        <taxon>Panheteroptera</taxon>
        <taxon>Cimicomorpha</taxon>
        <taxon>Cimicidae</taxon>
        <taxon>Cimex</taxon>
    </lineage>
</organism>
<dbReference type="Pfam" id="PF22573">
    <property type="entry name" value="SPMIP5"/>
    <property type="match status" value="1"/>
</dbReference>
<dbReference type="GO" id="GO:0005930">
    <property type="term" value="C:axoneme"/>
    <property type="evidence" value="ECO:0007669"/>
    <property type="project" value="UniProtKB-SubCell"/>
</dbReference>
<dbReference type="OMA" id="YRGYIPQ"/>
<dbReference type="GO" id="GO:0015630">
    <property type="term" value="C:microtubule cytoskeleton"/>
    <property type="evidence" value="ECO:0007669"/>
    <property type="project" value="UniProtKB-ARBA"/>
</dbReference>
<feature type="domain" description="Sperm-associated microtubule inner protein 5" evidence="7">
    <location>
        <begin position="190"/>
        <end position="223"/>
    </location>
</feature>
<comment type="similarity">
    <text evidence="5">Belongs to the CIMIP2 family.</text>
</comment>
<keyword evidence="9" id="KW-1185">Reference proteome</keyword>
<proteinExistence type="inferred from homology"/>
<dbReference type="InterPro" id="IPR018902">
    <property type="entry name" value="CMI2A-C-like_dom"/>
</dbReference>
<evidence type="ECO:0000259" key="7">
    <source>
        <dbReference type="Pfam" id="PF22573"/>
    </source>
</evidence>
<dbReference type="EnsemblMetazoa" id="XM_014404577.2">
    <property type="protein sequence ID" value="XP_014260063.1"/>
    <property type="gene ID" value="LOC106672839"/>
</dbReference>
<evidence type="ECO:0000256" key="5">
    <source>
        <dbReference type="ARBA" id="ARBA00035661"/>
    </source>
</evidence>
<dbReference type="OrthoDB" id="8181742at2759"/>
<evidence type="ECO:0000256" key="1">
    <source>
        <dbReference type="ARBA" id="ARBA00004430"/>
    </source>
</evidence>
<dbReference type="Proteomes" id="UP000494040">
    <property type="component" value="Unassembled WGS sequence"/>
</dbReference>
<dbReference type="InterPro" id="IPR055215">
    <property type="entry name" value="SPMIP5_dom"/>
</dbReference>
<feature type="domain" description="Ciliary microtubule inner protein 2A-C-like" evidence="6">
    <location>
        <begin position="23"/>
        <end position="59"/>
    </location>
</feature>
<comment type="subcellular location">
    <subcellularLocation>
        <location evidence="1">Cytoplasm</location>
        <location evidence="1">Cytoskeleton</location>
        <location evidence="1">Cilium axoneme</location>
    </subcellularLocation>
</comment>
<dbReference type="PANTHER" id="PTHR22146:SF17">
    <property type="entry name" value="PROTEIN FAM166B-LIKE PROTEIN"/>
    <property type="match status" value="1"/>
</dbReference>
<evidence type="ECO:0000256" key="3">
    <source>
        <dbReference type="ARBA" id="ARBA00023212"/>
    </source>
</evidence>
<dbReference type="AlphaFoldDB" id="A0A8I6TKF7"/>
<evidence type="ECO:0000313" key="9">
    <source>
        <dbReference type="Proteomes" id="UP000494040"/>
    </source>
</evidence>